<evidence type="ECO:0000313" key="3">
    <source>
        <dbReference type="Proteomes" id="UP000190027"/>
    </source>
</evidence>
<dbReference type="Proteomes" id="UP000190027">
    <property type="component" value="Unassembled WGS sequence"/>
</dbReference>
<protein>
    <recommendedName>
        <fullName evidence="1">Flagellar Assembly Protein A N-terminal region domain-containing protein</fullName>
    </recommendedName>
</protein>
<name>A0A1T4Y843_9BACT</name>
<feature type="domain" description="Flagellar Assembly Protein A N-terminal region" evidence="1">
    <location>
        <begin position="111"/>
        <end position="178"/>
    </location>
</feature>
<dbReference type="InterPro" id="IPR046865">
    <property type="entry name" value="FapA_b_solenoid"/>
</dbReference>
<dbReference type="Pfam" id="PF20250">
    <property type="entry name" value="FapA_N"/>
    <property type="match status" value="2"/>
</dbReference>
<accession>A0A1T4Y843</accession>
<keyword evidence="3" id="KW-1185">Reference proteome</keyword>
<dbReference type="AlphaFoldDB" id="A0A1T4Y843"/>
<sequence>MADKQQGNSNPGRQNPDAKVRFCLSKDGLKLGVSRYLPPDAGGRELTPSLLRQQLQAAGVRIDPVPGAAERIVELIENGQDFRKVVLVRGTPAENPSHGHIQPLGDLRMPVFSGDIIARKISPTQGKAGQTIDGRALEPTEHIDGKLQDVKAKAGDNVIFDPTEQTFTAKVYGIASIRHNVVSVKPALTLDDEAIYVVGTIYHKDAMGQEITPERFQPELERLGVLVPPSSESIEEALDIARSTRRLQHNIVIAQGKEPIPGKDGWLEILVEREVDDSREDDQGRIDYRHRASLPMVKPGDMVARVHEPEPGIGGIDLYDKTIPAKGGKRLSVSPGQGIRRRGADGFEAVEQGLLLYEKGVLWVSPILVVKRDVGLATGHVQAEFGSVHIQGSVGANMRVSAPESVVVTDAVESARIQAGADVEVRGGILMPDGGYVRAGGKVMAQFATNARIEAGGDVVIGNNVTNATIETLGSFFAVKGKGVVQGGTITSHHNVEVNELGTEIGVPTTVVITQRRRNNLPALKARGKIKRELERIAERIGTGEPKAILQATPPARREAMAEVLKYRLRLEKRFQKINEFMKKDTKKRRETLSRCRIKVRRRIHPGVTIKIGGRVLAVDRTIDRSQIYWDHVSKSILITHL</sequence>
<organism evidence="2 3">
    <name type="scientific">Paucidesulfovibrio gracilis DSM 16080</name>
    <dbReference type="NCBI Taxonomy" id="1121449"/>
    <lineage>
        <taxon>Bacteria</taxon>
        <taxon>Pseudomonadati</taxon>
        <taxon>Thermodesulfobacteriota</taxon>
        <taxon>Desulfovibrionia</taxon>
        <taxon>Desulfovibrionales</taxon>
        <taxon>Desulfovibrionaceae</taxon>
        <taxon>Paucidesulfovibrio</taxon>
    </lineage>
</organism>
<dbReference type="PANTHER" id="PTHR38032:SF1">
    <property type="entry name" value="RNA-BINDING PROTEIN KHPB N-TERMINAL DOMAIN-CONTAINING PROTEIN"/>
    <property type="match status" value="1"/>
</dbReference>
<evidence type="ECO:0000259" key="1">
    <source>
        <dbReference type="Pfam" id="PF20250"/>
    </source>
</evidence>
<feature type="domain" description="Flagellar Assembly Protein A N-terminal region" evidence="1">
    <location>
        <begin position="197"/>
        <end position="347"/>
    </location>
</feature>
<reference evidence="2 3" key="1">
    <citation type="submission" date="2017-02" db="EMBL/GenBank/DDBJ databases">
        <authorList>
            <person name="Peterson S.W."/>
        </authorList>
    </citation>
    <scope>NUCLEOTIDE SEQUENCE [LARGE SCALE GENOMIC DNA]</scope>
    <source>
        <strain evidence="2 3">DSM 16080</strain>
    </source>
</reference>
<evidence type="ECO:0000313" key="2">
    <source>
        <dbReference type="EMBL" id="SKA97843.1"/>
    </source>
</evidence>
<dbReference type="PANTHER" id="PTHR38032">
    <property type="entry name" value="POLYMERASE-RELATED"/>
    <property type="match status" value="1"/>
</dbReference>
<proteinExistence type="predicted"/>
<dbReference type="STRING" id="1121449.SAMN02745704_02879"/>
<dbReference type="InterPro" id="IPR046866">
    <property type="entry name" value="FapA_N"/>
</dbReference>
<dbReference type="Pfam" id="PF03961">
    <property type="entry name" value="FapA"/>
    <property type="match status" value="1"/>
</dbReference>
<gene>
    <name evidence="2" type="ORF">SAMN02745704_02879</name>
</gene>
<dbReference type="InterPro" id="IPR005646">
    <property type="entry name" value="FapA"/>
</dbReference>
<dbReference type="EMBL" id="FUYC01000037">
    <property type="protein sequence ID" value="SKA97843.1"/>
    <property type="molecule type" value="Genomic_DNA"/>
</dbReference>